<dbReference type="GO" id="GO:0045936">
    <property type="term" value="P:negative regulation of phosphate metabolic process"/>
    <property type="evidence" value="ECO:0007669"/>
    <property type="project" value="InterPro"/>
</dbReference>
<dbReference type="PIRSF" id="PIRSF003107">
    <property type="entry name" value="PhoU"/>
    <property type="match status" value="1"/>
</dbReference>
<reference evidence="8 9" key="1">
    <citation type="submission" date="2019-11" db="EMBL/GenBank/DDBJ databases">
        <authorList>
            <person name="Zhang X.Y."/>
        </authorList>
    </citation>
    <scope>NUCLEOTIDE SEQUENCE [LARGE SCALE GENOMIC DNA]</scope>
    <source>
        <strain evidence="8 9">C176</strain>
    </source>
</reference>
<keyword evidence="9" id="KW-1185">Reference proteome</keyword>
<dbReference type="FunFam" id="1.20.58.220:FF:000001">
    <property type="entry name" value="Phosphate-specific transport system accessory protein PhoU"/>
    <property type="match status" value="1"/>
</dbReference>
<gene>
    <name evidence="8" type="primary">phoU</name>
    <name evidence="8" type="ORF">GH984_08275</name>
</gene>
<comment type="subcellular location">
    <subcellularLocation>
        <location evidence="1 6">Cytoplasm</location>
    </subcellularLocation>
</comment>
<evidence type="ECO:0000256" key="2">
    <source>
        <dbReference type="ARBA" id="ARBA00008107"/>
    </source>
</evidence>
<proteinExistence type="inferred from homology"/>
<dbReference type="PANTHER" id="PTHR42930">
    <property type="entry name" value="PHOSPHATE-SPECIFIC TRANSPORT SYSTEM ACCESSORY PROTEIN PHOU"/>
    <property type="match status" value="1"/>
</dbReference>
<keyword evidence="3 6" id="KW-0813">Transport</keyword>
<dbReference type="FunFam" id="1.20.58.220:FF:000002">
    <property type="entry name" value="Phosphate-specific transport system accessory protein PhoU"/>
    <property type="match status" value="1"/>
</dbReference>
<dbReference type="GO" id="GO:0030643">
    <property type="term" value="P:intracellular phosphate ion homeostasis"/>
    <property type="evidence" value="ECO:0007669"/>
    <property type="project" value="InterPro"/>
</dbReference>
<dbReference type="InterPro" id="IPR026022">
    <property type="entry name" value="PhoU_dom"/>
</dbReference>
<dbReference type="Pfam" id="PF01895">
    <property type="entry name" value="PhoU"/>
    <property type="match status" value="2"/>
</dbReference>
<feature type="domain" description="PhoU" evidence="7">
    <location>
        <begin position="131"/>
        <end position="214"/>
    </location>
</feature>
<comment type="function">
    <text evidence="6">Plays a role in the regulation of phosphate uptake.</text>
</comment>
<keyword evidence="4 6" id="KW-0963">Cytoplasm</keyword>
<keyword evidence="5 6" id="KW-0592">Phosphate transport</keyword>
<dbReference type="Gene3D" id="1.20.58.220">
    <property type="entry name" value="Phosphate transport system protein phou homolog 2, domain 2"/>
    <property type="match status" value="2"/>
</dbReference>
<dbReference type="AlphaFoldDB" id="A0A6N7QQJ9"/>
<dbReference type="GO" id="GO:0005737">
    <property type="term" value="C:cytoplasm"/>
    <property type="evidence" value="ECO:0007669"/>
    <property type="project" value="UniProtKB-SubCell"/>
</dbReference>
<evidence type="ECO:0000256" key="4">
    <source>
        <dbReference type="ARBA" id="ARBA00022490"/>
    </source>
</evidence>
<evidence type="ECO:0000313" key="9">
    <source>
        <dbReference type="Proteomes" id="UP000433788"/>
    </source>
</evidence>
<dbReference type="NCBIfam" id="TIGR02135">
    <property type="entry name" value="phoU_full"/>
    <property type="match status" value="1"/>
</dbReference>
<dbReference type="RefSeq" id="WP_153719737.1">
    <property type="nucleotide sequence ID" value="NZ_WJPP01000004.1"/>
</dbReference>
<evidence type="ECO:0000259" key="7">
    <source>
        <dbReference type="Pfam" id="PF01895"/>
    </source>
</evidence>
<comment type="caution">
    <text evidence="8">The sequence shown here is derived from an EMBL/GenBank/DDBJ whole genome shotgun (WGS) entry which is preliminary data.</text>
</comment>
<evidence type="ECO:0000256" key="6">
    <source>
        <dbReference type="PIRNR" id="PIRNR003107"/>
    </source>
</evidence>
<evidence type="ECO:0000256" key="5">
    <source>
        <dbReference type="ARBA" id="ARBA00022592"/>
    </source>
</evidence>
<organism evidence="8 9">
    <name type="scientific">Spiribacter salilacus</name>
    <dbReference type="NCBI Taxonomy" id="2664894"/>
    <lineage>
        <taxon>Bacteria</taxon>
        <taxon>Pseudomonadati</taxon>
        <taxon>Pseudomonadota</taxon>
        <taxon>Gammaproteobacteria</taxon>
        <taxon>Chromatiales</taxon>
        <taxon>Ectothiorhodospiraceae</taxon>
        <taxon>Spiribacter</taxon>
    </lineage>
</organism>
<evidence type="ECO:0000256" key="1">
    <source>
        <dbReference type="ARBA" id="ARBA00004496"/>
    </source>
</evidence>
<dbReference type="PANTHER" id="PTHR42930:SF3">
    <property type="entry name" value="PHOSPHATE-SPECIFIC TRANSPORT SYSTEM ACCESSORY PROTEIN PHOU"/>
    <property type="match status" value="1"/>
</dbReference>
<dbReference type="SUPFAM" id="SSF109755">
    <property type="entry name" value="PhoU-like"/>
    <property type="match status" value="1"/>
</dbReference>
<feature type="domain" description="PhoU" evidence="7">
    <location>
        <begin position="26"/>
        <end position="111"/>
    </location>
</feature>
<dbReference type="Proteomes" id="UP000433788">
    <property type="component" value="Unassembled WGS sequence"/>
</dbReference>
<accession>A0A6N7QQJ9</accession>
<dbReference type="EMBL" id="WJPP01000004">
    <property type="protein sequence ID" value="MRH78701.1"/>
    <property type="molecule type" value="Genomic_DNA"/>
</dbReference>
<name>A0A6N7QQJ9_9GAMM</name>
<evidence type="ECO:0000256" key="3">
    <source>
        <dbReference type="ARBA" id="ARBA00022448"/>
    </source>
</evidence>
<comment type="subunit">
    <text evidence="6">Homodimer.</text>
</comment>
<dbReference type="InterPro" id="IPR028366">
    <property type="entry name" value="PhoU"/>
</dbReference>
<protein>
    <recommendedName>
        <fullName evidence="6">Phosphate-specific transport system accessory protein PhoU</fullName>
    </recommendedName>
</protein>
<dbReference type="GO" id="GO:0006817">
    <property type="term" value="P:phosphate ion transport"/>
    <property type="evidence" value="ECO:0007669"/>
    <property type="project" value="UniProtKB-KW"/>
</dbReference>
<dbReference type="InterPro" id="IPR038078">
    <property type="entry name" value="PhoU-like_sf"/>
</dbReference>
<evidence type="ECO:0000313" key="8">
    <source>
        <dbReference type="EMBL" id="MRH78701.1"/>
    </source>
</evidence>
<sequence length="240" mass="27021">MDKKGFSQHISRQYNEDLEQIITGVMTMGGLVEQQLEAALDALVNGDQAQGEKVVTSDYRINAMEVELDEACTNVLARRQPAASDLRLIVAVIKAITDLERIGDEAERVGRMALHLLEEDRQRSPMAEIAALGDQVKTMLRGALDAFTRMDAEQAVRVAQEDIKADAQYDSIIRHLMKYLEDNPKSVPPVLDIVWATRSLERIGDRSRNICEYVIYFVRGKDVRHTSFEQMAAEATGDRR</sequence>
<comment type="similarity">
    <text evidence="2 6">Belongs to the PhoU family.</text>
</comment>